<dbReference type="Proteomes" id="UP000004221">
    <property type="component" value="Unassembled WGS sequence"/>
</dbReference>
<organism evidence="1 2">
    <name type="scientific">Nitrolancea hollandica Lb</name>
    <dbReference type="NCBI Taxonomy" id="1129897"/>
    <lineage>
        <taxon>Bacteria</taxon>
        <taxon>Pseudomonadati</taxon>
        <taxon>Thermomicrobiota</taxon>
        <taxon>Thermomicrobia</taxon>
        <taxon>Sphaerobacterales</taxon>
        <taxon>Sphaerobacterineae</taxon>
        <taxon>Sphaerobacteraceae</taxon>
        <taxon>Nitrolancea</taxon>
    </lineage>
</organism>
<evidence type="ECO:0000313" key="1">
    <source>
        <dbReference type="EMBL" id="CCF84282.1"/>
    </source>
</evidence>
<gene>
    <name evidence="1" type="ORF">NITHO_330005</name>
</gene>
<reference evidence="1 2" key="1">
    <citation type="journal article" date="2012" name="ISME J.">
        <title>Nitrification expanded: discovery, physiology and genomics of a nitrite-oxidizing bacterium from the phylum Chloroflexi.</title>
        <authorList>
            <person name="Sorokin D.Y."/>
            <person name="Lucker S."/>
            <person name="Vejmelkova D."/>
            <person name="Kostrikina N.A."/>
            <person name="Kleerebezem R."/>
            <person name="Rijpstra W.I."/>
            <person name="Damste J.S."/>
            <person name="Le Paslier D."/>
            <person name="Muyzer G."/>
            <person name="Wagner M."/>
            <person name="van Loosdrecht M.C."/>
            <person name="Daims H."/>
        </authorList>
    </citation>
    <scope>NUCLEOTIDE SEQUENCE [LARGE SCALE GENOMIC DNA]</scope>
    <source>
        <strain evidence="2">none</strain>
    </source>
</reference>
<keyword evidence="2" id="KW-1185">Reference proteome</keyword>
<accession>I4EHX0</accession>
<dbReference type="EMBL" id="CAGS01000257">
    <property type="protein sequence ID" value="CCF84282.1"/>
    <property type="molecule type" value="Genomic_DNA"/>
</dbReference>
<sequence>MLERGHGVLDRYQREWHAGQRGRVCPVNHCRAGSSFDRLAEKVVAIQSLADYRDEEVSRLDLPGIVPNATQKKITVGIAQERAPGALNHIPQCNHRCPAVSVRSPARGPPASTVLRIAG</sequence>
<dbReference type="AlphaFoldDB" id="I4EHX0"/>
<protein>
    <submittedName>
        <fullName evidence="1">Uncharacterized protein</fullName>
    </submittedName>
</protein>
<evidence type="ECO:0000313" key="2">
    <source>
        <dbReference type="Proteomes" id="UP000004221"/>
    </source>
</evidence>
<comment type="caution">
    <text evidence="1">The sequence shown here is derived from an EMBL/GenBank/DDBJ whole genome shotgun (WGS) entry which is preliminary data.</text>
</comment>
<proteinExistence type="predicted"/>
<name>I4EHX0_9BACT</name>